<keyword evidence="1" id="KW-0614">Plasmid</keyword>
<sequence>MQLDDLKKYNFIALVRINSEQVIKPSDPNTIGFQSLLSIKVIEQFKGQVTAQIIENQVNTSCDIGVDIGEEWLVFATVPNGTPAMFPCDRNVQFKAKDGLRDWHFQGGFRQLDELRILYGHKTRFKPDGIYVEHYSNGKKELEENYVNGLRNGKRTVYYPNGGIYGKENYLDDSLQGEASWYYPSGQLYVRKYFERGQPRNVTKVYYDSTIDQSYKNLLIRDFYKSEDSLRFVYGRFQLKHENVFDSFGREVVFREFDRLGIIRHESIYNPEPGVVTRIYYHKNGTAKGISYTRDGKDYGHYQEYDENGAPSKSWDYDQDGQQIKSSIWMKK</sequence>
<evidence type="ECO:0000313" key="2">
    <source>
        <dbReference type="Proteomes" id="UP001055420"/>
    </source>
</evidence>
<dbReference type="Pfam" id="PF07661">
    <property type="entry name" value="MORN_2"/>
    <property type="match status" value="3"/>
</dbReference>
<evidence type="ECO:0000313" key="1">
    <source>
        <dbReference type="EMBL" id="UTM21738.1"/>
    </source>
</evidence>
<geneLocation type="plasmid" evidence="1 2">
    <name>unnamed</name>
</geneLocation>
<evidence type="ECO:0008006" key="3">
    <source>
        <dbReference type="Google" id="ProtNLM"/>
    </source>
</evidence>
<keyword evidence="2" id="KW-1185">Reference proteome</keyword>
<name>A0ABY5E703_9BACT</name>
<dbReference type="EMBL" id="CP099631">
    <property type="protein sequence ID" value="UTM21738.1"/>
    <property type="molecule type" value="Genomic_DNA"/>
</dbReference>
<organism evidence="1 2">
    <name type="scientific">Dyadobacter chenhuakuii</name>
    <dbReference type="NCBI Taxonomy" id="2909339"/>
    <lineage>
        <taxon>Bacteria</taxon>
        <taxon>Pseudomonadati</taxon>
        <taxon>Bacteroidota</taxon>
        <taxon>Cytophagia</taxon>
        <taxon>Cytophagales</taxon>
        <taxon>Spirosomataceae</taxon>
        <taxon>Dyadobacter</taxon>
    </lineage>
</organism>
<dbReference type="RefSeq" id="WP_254414182.1">
    <property type="nucleotide sequence ID" value="NZ_CP099631.1"/>
</dbReference>
<dbReference type="Proteomes" id="UP001055420">
    <property type="component" value="Plasmid unnamed"/>
</dbReference>
<dbReference type="Gene3D" id="2.20.110.10">
    <property type="entry name" value="Histone H3 K4-specific methyltransferase SET7/9 N-terminal domain"/>
    <property type="match status" value="1"/>
</dbReference>
<dbReference type="InterPro" id="IPR011652">
    <property type="entry name" value="MORN_2"/>
</dbReference>
<proteinExistence type="predicted"/>
<reference evidence="1" key="1">
    <citation type="submission" date="2022-06" db="EMBL/GenBank/DDBJ databases">
        <title>Novel species in genus Dyadobacter.</title>
        <authorList>
            <person name="Ma C."/>
        </authorList>
    </citation>
    <scope>NUCLEOTIDE SEQUENCE</scope>
    <source>
        <strain evidence="1">CY22</strain>
        <plasmid evidence="1">unnamed</plasmid>
    </source>
</reference>
<accession>A0ABY5E703</accession>
<protein>
    <recommendedName>
        <fullName evidence="3">Antitoxin component YwqK of YwqJK toxin-antitoxin module</fullName>
    </recommendedName>
</protein>
<gene>
    <name evidence="1" type="ORF">NFI80_25430</name>
</gene>
<dbReference type="Gene3D" id="3.90.930.1">
    <property type="match status" value="1"/>
</dbReference>
<dbReference type="SUPFAM" id="SSF82185">
    <property type="entry name" value="Histone H3 K4-specific methyltransferase SET7/9 N-terminal domain"/>
    <property type="match status" value="1"/>
</dbReference>